<name>A0A1F5SPB0_9BACT</name>
<dbReference type="Gene3D" id="3.40.50.300">
    <property type="entry name" value="P-loop containing nucleotide triphosphate hydrolases"/>
    <property type="match status" value="2"/>
</dbReference>
<gene>
    <name evidence="1" type="ORF">A2242_01330</name>
</gene>
<comment type="caution">
    <text evidence="1">The sequence shown here is derived from an EMBL/GenBank/DDBJ whole genome shotgun (WGS) entry which is preliminary data.</text>
</comment>
<dbReference type="CDD" id="cd01127">
    <property type="entry name" value="TrwB_TraG_TraD_VirD4"/>
    <property type="match status" value="1"/>
</dbReference>
<dbReference type="Proteomes" id="UP000178925">
    <property type="component" value="Unassembled WGS sequence"/>
</dbReference>
<reference evidence="1 2" key="1">
    <citation type="journal article" date="2016" name="Nat. Commun.">
        <title>Thousands of microbial genomes shed light on interconnected biogeochemical processes in an aquifer system.</title>
        <authorList>
            <person name="Anantharaman K."/>
            <person name="Brown C.T."/>
            <person name="Hug L.A."/>
            <person name="Sharon I."/>
            <person name="Castelle C.J."/>
            <person name="Probst A.J."/>
            <person name="Thomas B.C."/>
            <person name="Singh A."/>
            <person name="Wilkins M.J."/>
            <person name="Karaoz U."/>
            <person name="Brodie E.L."/>
            <person name="Williams K.H."/>
            <person name="Hubbard S.S."/>
            <person name="Banfield J.F."/>
        </authorList>
    </citation>
    <scope>NUCLEOTIDE SEQUENCE [LARGE SCALE GENOMIC DNA]</scope>
</reference>
<dbReference type="PANTHER" id="PTHR30121">
    <property type="entry name" value="UNCHARACTERIZED PROTEIN YJGR-RELATED"/>
    <property type="match status" value="1"/>
</dbReference>
<proteinExistence type="predicted"/>
<organism evidence="1 2">
    <name type="scientific">Candidatus Falkowbacteria bacterium RIFOXYA2_FULL_47_9</name>
    <dbReference type="NCBI Taxonomy" id="1797995"/>
    <lineage>
        <taxon>Bacteria</taxon>
        <taxon>Candidatus Falkowiibacteriota</taxon>
    </lineage>
</organism>
<dbReference type="InterPro" id="IPR003688">
    <property type="entry name" value="TraG/VirD4"/>
</dbReference>
<dbReference type="EMBL" id="MFGC01000011">
    <property type="protein sequence ID" value="OGF28386.1"/>
    <property type="molecule type" value="Genomic_DNA"/>
</dbReference>
<sequence length="430" mass="48660">MYLGENVYRGVERAVHIRRDDRRRHMYMIGKSGTGKSNLLAYLARQDIQNGEGVCVIDPHGDLIEDILSGIPKERAEDVIYFAPADTQRPLGLNLLAYDSRYPEQKTFVINEMIKIFDKLYDLKATGGPIFEQYMRNAMLLIMDHPESGSTLMEISKVLADADFRKMKLEHCQDPTVVSFWKKEAEKAGGEAALANVVPYITSKLTGFVSNATMRPIIGQQESSFNLRDVMDQQKILLLNLSKGQVGEMNAYLLGMVLVGKILAASLSRTDVPQARRKDFYLYIDEFQNFITDSISIILSEARKYNLNLIMAHQYLGQLVKQNDTTIKDAVFGNVGTWVLFKIGSEDAETMVKEYAPVFNEFDLINIEKYHAYVKLLIDNTTSRPFSLAVPKLPDGNAAIAQKIKELSRLKYGRDRSVVEAEIFARSKEN</sequence>
<dbReference type="InterPro" id="IPR051162">
    <property type="entry name" value="T4SS_component"/>
</dbReference>
<dbReference type="STRING" id="1797995.A2242_01330"/>
<dbReference type="Pfam" id="PF02534">
    <property type="entry name" value="T4SS-DNA_transf"/>
    <property type="match status" value="1"/>
</dbReference>
<dbReference type="GO" id="GO:0016020">
    <property type="term" value="C:membrane"/>
    <property type="evidence" value="ECO:0007669"/>
    <property type="project" value="InterPro"/>
</dbReference>
<dbReference type="InterPro" id="IPR027417">
    <property type="entry name" value="P-loop_NTPase"/>
</dbReference>
<accession>A0A1F5SPB0</accession>
<dbReference type="SUPFAM" id="SSF52540">
    <property type="entry name" value="P-loop containing nucleoside triphosphate hydrolases"/>
    <property type="match status" value="1"/>
</dbReference>
<evidence type="ECO:0000313" key="2">
    <source>
        <dbReference type="Proteomes" id="UP000178925"/>
    </source>
</evidence>
<protein>
    <submittedName>
        <fullName evidence="1">Uncharacterized protein</fullName>
    </submittedName>
</protein>
<evidence type="ECO:0000313" key="1">
    <source>
        <dbReference type="EMBL" id="OGF28386.1"/>
    </source>
</evidence>
<dbReference type="AlphaFoldDB" id="A0A1F5SPB0"/>
<dbReference type="PANTHER" id="PTHR30121:SF6">
    <property type="entry name" value="SLR6007 PROTEIN"/>
    <property type="match status" value="1"/>
</dbReference>